<dbReference type="Pfam" id="PF25141">
    <property type="entry name" value="PGAP1_2nd"/>
    <property type="match status" value="1"/>
</dbReference>
<evidence type="ECO:0000256" key="9">
    <source>
        <dbReference type="ARBA" id="ARBA00023136"/>
    </source>
</evidence>
<evidence type="ECO:0000256" key="7">
    <source>
        <dbReference type="ARBA" id="ARBA00022927"/>
    </source>
</evidence>
<evidence type="ECO:0000313" key="15">
    <source>
        <dbReference type="Proteomes" id="UP000005627"/>
    </source>
</evidence>
<gene>
    <name evidence="14" type="primary">TDEL0C00720</name>
    <name evidence="14" type="ORF">TDEL_0C00720</name>
</gene>
<evidence type="ECO:0000259" key="12">
    <source>
        <dbReference type="Pfam" id="PF07819"/>
    </source>
</evidence>
<dbReference type="InParanoid" id="G8ZR19"/>
<dbReference type="GO" id="GO:0006621">
    <property type="term" value="P:protein retention in ER lumen"/>
    <property type="evidence" value="ECO:0007669"/>
    <property type="project" value="EnsemblFungi"/>
</dbReference>
<keyword evidence="15" id="KW-1185">Reference proteome</keyword>
<dbReference type="GO" id="GO:0036503">
    <property type="term" value="P:ERAD pathway"/>
    <property type="evidence" value="ECO:0007669"/>
    <property type="project" value="EnsemblFungi"/>
</dbReference>
<dbReference type="GO" id="GO:0006505">
    <property type="term" value="P:GPI anchor metabolic process"/>
    <property type="evidence" value="ECO:0007669"/>
    <property type="project" value="EnsemblFungi"/>
</dbReference>
<evidence type="ECO:0000256" key="8">
    <source>
        <dbReference type="ARBA" id="ARBA00022989"/>
    </source>
</evidence>
<dbReference type="AlphaFoldDB" id="G8ZR19"/>
<dbReference type="GO" id="GO:0050185">
    <property type="term" value="F:phosphatidylinositol deacylase activity"/>
    <property type="evidence" value="ECO:0007669"/>
    <property type="project" value="EnsemblFungi"/>
</dbReference>
<dbReference type="FunCoup" id="G8ZR19">
    <property type="interactions" value="65"/>
</dbReference>
<dbReference type="GO" id="GO:0034368">
    <property type="term" value="P:protein-lipid complex remodeling"/>
    <property type="evidence" value="ECO:0007669"/>
    <property type="project" value="EnsemblFungi"/>
</dbReference>
<dbReference type="GO" id="GO:0005789">
    <property type="term" value="C:endoplasmic reticulum membrane"/>
    <property type="evidence" value="ECO:0007669"/>
    <property type="project" value="UniProtKB-SubCell"/>
</dbReference>
<comment type="similarity">
    <text evidence="2 10">Belongs to the GPI inositol-deacylase family.</text>
</comment>
<keyword evidence="7 10" id="KW-0653">Protein transport</keyword>
<feature type="domain" description="GPI inositol-deacylase transmembrane" evidence="13">
    <location>
        <begin position="704"/>
        <end position="1018"/>
    </location>
</feature>
<dbReference type="InterPro" id="IPR056824">
    <property type="entry name" value="PGAP1_TMD"/>
</dbReference>
<dbReference type="PANTHER" id="PTHR15495">
    <property type="entry name" value="NEGATIVE REGULATOR OF VESICLE FORMATION-RELATED"/>
    <property type="match status" value="1"/>
</dbReference>
<dbReference type="GO" id="GO:0015031">
    <property type="term" value="P:protein transport"/>
    <property type="evidence" value="ECO:0007669"/>
    <property type="project" value="UniProtKB-KW"/>
</dbReference>
<dbReference type="HOGENOM" id="CLU_006103_0_0_1"/>
<dbReference type="GO" id="GO:0016050">
    <property type="term" value="P:vesicle organization"/>
    <property type="evidence" value="ECO:0007669"/>
    <property type="project" value="EnsemblFungi"/>
</dbReference>
<evidence type="ECO:0000256" key="5">
    <source>
        <dbReference type="ARBA" id="ARBA00022801"/>
    </source>
</evidence>
<dbReference type="Pfam" id="PF25140">
    <property type="entry name" value="PGAP1_TMD"/>
    <property type="match status" value="1"/>
</dbReference>
<feature type="transmembrane region" description="Helical" evidence="10">
    <location>
        <begin position="58"/>
        <end position="79"/>
    </location>
</feature>
<comment type="subcellular location">
    <subcellularLocation>
        <location evidence="1">Endoplasmic reticulum membrane</location>
        <topology evidence="1">Multi-pass membrane protein</topology>
    </subcellularLocation>
</comment>
<keyword evidence="6 10" id="KW-0256">Endoplasmic reticulum</keyword>
<evidence type="ECO:0000256" key="11">
    <source>
        <dbReference type="SAM" id="MobiDB-lite"/>
    </source>
</evidence>
<evidence type="ECO:0000256" key="6">
    <source>
        <dbReference type="ARBA" id="ARBA00022824"/>
    </source>
</evidence>
<feature type="transmembrane region" description="Helical" evidence="10">
    <location>
        <begin position="976"/>
        <end position="996"/>
    </location>
</feature>
<dbReference type="OrthoDB" id="348976at2759"/>
<evidence type="ECO:0000256" key="4">
    <source>
        <dbReference type="ARBA" id="ARBA00022692"/>
    </source>
</evidence>
<dbReference type="GO" id="GO:0006888">
    <property type="term" value="P:endoplasmic reticulum to Golgi vesicle-mediated transport"/>
    <property type="evidence" value="ECO:0007669"/>
    <property type="project" value="EnsemblFungi"/>
</dbReference>
<evidence type="ECO:0000256" key="1">
    <source>
        <dbReference type="ARBA" id="ARBA00004477"/>
    </source>
</evidence>
<dbReference type="RefSeq" id="XP_003680172.1">
    <property type="nucleotide sequence ID" value="XM_003680124.1"/>
</dbReference>
<feature type="transmembrane region" description="Helical" evidence="10">
    <location>
        <begin position="861"/>
        <end position="894"/>
    </location>
</feature>
<feature type="region of interest" description="Disordered" evidence="11">
    <location>
        <begin position="1"/>
        <end position="35"/>
    </location>
</feature>
<feature type="transmembrane region" description="Helical" evidence="10">
    <location>
        <begin position="702"/>
        <end position="721"/>
    </location>
</feature>
<dbReference type="KEGG" id="tdl:TDEL_0C00720"/>
<dbReference type="EC" id="3.1.-.-" evidence="10"/>
<feature type="domain" description="GPI inositol-deacylase PGAP1-like alpha/beta" evidence="12">
    <location>
        <begin position="134"/>
        <end position="370"/>
    </location>
</feature>
<sequence>MSALPTSIKEKTHHSISKESKGKRPENTLDVDVDGEPVNGIERDTTYHDKQGKSKLQITSLIGLLMIIVITFSTLLGSFNGSDSPQCRSIYMYPAYARIDGFDSRFTSLAQKYHLYLYREQGKDRNPMENEEIQLDGIPVLFIPGNAGSYKQVRSIAAASSNIFFEDKESIENMYTKNLDFFAADFNEDFTAFHGRTMIDQAEYLNDAIRYILSLYEQSKSYIDPLPTSVIVIGHSMGGVVARLLPTLQNHVDYSIRALITLSSPHALAPVTFDGDILKIYQRTNDYWRNQMNDKSSFLAQNVSLVSITGGILDMMLPADYTAVEDILPIENGFTTYSTTIPEVWTPIDHLAVVWCDQLRSKVARLLLEIVDGTTAEKVRPLRQRMFVSRKMLLSGLEDEMMQDLELIDPKKYSEVYESQDFREAYDLKGSQRLSISRSNKNQFPRYSKFILPSDGQNTTFSFLTSLQEPQVFFCKLNQQLEEATHSKSSMNCVSAFHDMATVPASSSDLEFPAQSSLDDVTHPFKMLSIDKRILSQYDFIVVENKKAAIQNDQDFIYAGLTSDKISTDVSERPVQLVFSGMQLTLNSSFLYHTFRFPKLWDSLLSYRVSCSSKAYTSDRLIFEPLIRQWIEDPFETKWHVNINNSDIDINMHNVAPFIPLEELHDKSLMLTVIVPPNYGLELCVRINWTLTLKMLFIRYRLTFLSLPISLACIIVAYQFFNYRQTREFITFNSALASVLKRGLVLALAIILLSPATNSKPLQRILFMLDPIRLNQPFLLEEEHIHTNFYFLGIRSWFMSPLGLFFMVMSVAILYLIASIFDFIESLVIAISVRFAASAIRNEVRLKDRPSINKPRRTITSFLLIGIVFFYVPYQIASAVSLLIQIGTCFRVAIKSTRSGFKNYDNLRNYNFSVFLILSFVVAINAPIIVVFLHNVAIRWETPFRSHHNVLAIAPIIFLVSTNSAFNMPLFKSGKFYENGISAILFGYTGVFCLIYGARNLYWIHHLFNITCAWLLLTIFSNNAQTDNVDKAKITQA</sequence>
<dbReference type="Gene3D" id="3.40.50.1820">
    <property type="entry name" value="alpha/beta hydrolase"/>
    <property type="match status" value="1"/>
</dbReference>
<dbReference type="FunFam" id="3.40.50.1820:FF:000056">
    <property type="entry name" value="GPI inositol-deacylase"/>
    <property type="match status" value="1"/>
</dbReference>
<evidence type="ECO:0000256" key="3">
    <source>
        <dbReference type="ARBA" id="ARBA00022448"/>
    </source>
</evidence>
<feature type="transmembrane region" description="Helical" evidence="10">
    <location>
        <begin position="797"/>
        <end position="817"/>
    </location>
</feature>
<dbReference type="InterPro" id="IPR039529">
    <property type="entry name" value="PGAP1/BST1"/>
</dbReference>
<accession>G8ZR19</accession>
<dbReference type="InterPro" id="IPR029058">
    <property type="entry name" value="AB_hydrolase_fold"/>
</dbReference>
<protein>
    <recommendedName>
        <fullName evidence="10">GPI inositol-deacylase</fullName>
        <ecNumber evidence="10">3.1.-.-</ecNumber>
    </recommendedName>
</protein>
<proteinExistence type="inferred from homology"/>
<keyword evidence="9 10" id="KW-0472">Membrane</keyword>
<evidence type="ECO:0000259" key="13">
    <source>
        <dbReference type="Pfam" id="PF25140"/>
    </source>
</evidence>
<dbReference type="Pfam" id="PF07819">
    <property type="entry name" value="PGAP1"/>
    <property type="match status" value="1"/>
</dbReference>
<comment type="function">
    <text evidence="10">Involved in inositol deacylation of GPI-anchored proteins which plays important roles in the quality control and ER-associated degradation of GPI-anchored proteins.</text>
</comment>
<dbReference type="EMBL" id="HE616744">
    <property type="protein sequence ID" value="CCE90961.1"/>
    <property type="molecule type" value="Genomic_DNA"/>
</dbReference>
<keyword evidence="4 10" id="KW-0812">Transmembrane</keyword>
<evidence type="ECO:0000256" key="2">
    <source>
        <dbReference type="ARBA" id="ARBA00006931"/>
    </source>
</evidence>
<keyword evidence="3 10" id="KW-0813">Transport</keyword>
<feature type="transmembrane region" description="Helical" evidence="10">
    <location>
        <begin position="950"/>
        <end position="970"/>
    </location>
</feature>
<reference evidence="14 15" key="1">
    <citation type="journal article" date="2011" name="Proc. Natl. Acad. Sci. U.S.A.">
        <title>Evolutionary erosion of yeast sex chromosomes by mating-type switching accidents.</title>
        <authorList>
            <person name="Gordon J.L."/>
            <person name="Armisen D."/>
            <person name="Proux-Wera E."/>
            <person name="Oheigeartaigh S.S."/>
            <person name="Byrne K.P."/>
            <person name="Wolfe K.H."/>
        </authorList>
    </citation>
    <scope>NUCLEOTIDE SEQUENCE [LARGE SCALE GENOMIC DNA]</scope>
    <source>
        <strain evidence="15">ATCC 10662 / CBS 1146 / NBRC 0425 / NCYC 2629 / NRRL Y-866</strain>
    </source>
</reference>
<dbReference type="InterPro" id="IPR012908">
    <property type="entry name" value="PGAP1-ab_dom-like"/>
</dbReference>
<evidence type="ECO:0000256" key="10">
    <source>
        <dbReference type="RuleBase" id="RU365011"/>
    </source>
</evidence>
<feature type="transmembrane region" description="Helical" evidence="10">
    <location>
        <begin position="914"/>
        <end position="938"/>
    </location>
</feature>
<name>G8ZR19_TORDE</name>
<dbReference type="Proteomes" id="UP000005627">
    <property type="component" value="Chromosome 3"/>
</dbReference>
<feature type="transmembrane region" description="Helical" evidence="10">
    <location>
        <begin position="733"/>
        <end position="754"/>
    </location>
</feature>
<keyword evidence="8 10" id="KW-1133">Transmembrane helix</keyword>
<keyword evidence="5 10" id="KW-0378">Hydrolase</keyword>
<dbReference type="GeneID" id="11500296"/>
<organism evidence="14 15">
    <name type="scientific">Torulaspora delbrueckii</name>
    <name type="common">Yeast</name>
    <name type="synonym">Candida colliculosa</name>
    <dbReference type="NCBI Taxonomy" id="4950"/>
    <lineage>
        <taxon>Eukaryota</taxon>
        <taxon>Fungi</taxon>
        <taxon>Dikarya</taxon>
        <taxon>Ascomycota</taxon>
        <taxon>Saccharomycotina</taxon>
        <taxon>Saccharomycetes</taxon>
        <taxon>Saccharomycetales</taxon>
        <taxon>Saccharomycetaceae</taxon>
        <taxon>Torulaspora</taxon>
    </lineage>
</organism>
<feature type="compositionally biased region" description="Basic and acidic residues" evidence="11">
    <location>
        <begin position="16"/>
        <end position="27"/>
    </location>
</feature>
<dbReference type="eggNOG" id="KOG3724">
    <property type="taxonomic scope" value="Eukaryota"/>
</dbReference>
<dbReference type="STRING" id="1076872.G8ZR19"/>
<dbReference type="SUPFAM" id="SSF53474">
    <property type="entry name" value="alpha/beta-Hydrolases"/>
    <property type="match status" value="1"/>
</dbReference>
<evidence type="ECO:0000313" key="14">
    <source>
        <dbReference type="EMBL" id="CCE90961.1"/>
    </source>
</evidence>
<dbReference type="PANTHER" id="PTHR15495:SF7">
    <property type="entry name" value="GPI INOSITOL-DEACYLASE"/>
    <property type="match status" value="1"/>
</dbReference>